<dbReference type="AlphaFoldDB" id="A0A328AJW1"/>
<name>A0A328AJW1_9CAUL</name>
<comment type="caution">
    <text evidence="3">The sequence shown here is derived from an EMBL/GenBank/DDBJ whole genome shotgun (WGS) entry which is preliminary data.</text>
</comment>
<keyword evidence="2" id="KW-0812">Transmembrane</keyword>
<protein>
    <submittedName>
        <fullName evidence="3">Uncharacterized protein</fullName>
    </submittedName>
</protein>
<feature type="region of interest" description="Disordered" evidence="1">
    <location>
        <begin position="147"/>
        <end position="180"/>
    </location>
</feature>
<evidence type="ECO:0000256" key="1">
    <source>
        <dbReference type="SAM" id="MobiDB-lite"/>
    </source>
</evidence>
<keyword evidence="4" id="KW-1185">Reference proteome</keyword>
<reference evidence="4" key="1">
    <citation type="submission" date="2018-05" db="EMBL/GenBank/DDBJ databases">
        <authorList>
            <person name="Li X."/>
        </authorList>
    </citation>
    <scope>NUCLEOTIDE SEQUENCE [LARGE SCALE GENOMIC DNA]</scope>
    <source>
        <strain evidence="4">LX32</strain>
    </source>
</reference>
<accession>A0A328AJW1</accession>
<dbReference type="Proteomes" id="UP000249254">
    <property type="component" value="Unassembled WGS sequence"/>
</dbReference>
<gene>
    <name evidence="3" type="ORF">DJ017_09740</name>
</gene>
<keyword evidence="2" id="KW-0472">Membrane</keyword>
<proteinExistence type="predicted"/>
<feature type="transmembrane region" description="Helical" evidence="2">
    <location>
        <begin position="20"/>
        <end position="41"/>
    </location>
</feature>
<evidence type="ECO:0000313" key="4">
    <source>
        <dbReference type="Proteomes" id="UP000249254"/>
    </source>
</evidence>
<dbReference type="RefSeq" id="WP_111528537.1">
    <property type="nucleotide sequence ID" value="NZ_QFYQ01000001.1"/>
</dbReference>
<keyword evidence="2" id="KW-1133">Transmembrane helix</keyword>
<sequence length="180" mass="19718">MDRRLQLRSSPSRVRRFLRALGSILATWSAIGAGAISLVLLNPQPLEPPPPVPRVRAVEPPPQEFAAGPTLTGHTYELDLDDVFKVSYLCTLALGPTWPPGGYWMGCYDARMDAVIVPAKGAWPSETERRALVAHEWAHARGWRHVNDGKFGRPPPGTQYAQEPRVPVLPSPTATVTAAR</sequence>
<evidence type="ECO:0000256" key="2">
    <source>
        <dbReference type="SAM" id="Phobius"/>
    </source>
</evidence>
<organism evidence="3 4">
    <name type="scientific">Phenylobacterium soli</name>
    <dbReference type="NCBI Taxonomy" id="2170551"/>
    <lineage>
        <taxon>Bacteria</taxon>
        <taxon>Pseudomonadati</taxon>
        <taxon>Pseudomonadota</taxon>
        <taxon>Alphaproteobacteria</taxon>
        <taxon>Caulobacterales</taxon>
        <taxon>Caulobacteraceae</taxon>
        <taxon>Phenylobacterium</taxon>
    </lineage>
</organism>
<dbReference type="EMBL" id="QFYQ01000001">
    <property type="protein sequence ID" value="RAK54787.1"/>
    <property type="molecule type" value="Genomic_DNA"/>
</dbReference>
<evidence type="ECO:0000313" key="3">
    <source>
        <dbReference type="EMBL" id="RAK54787.1"/>
    </source>
</evidence>